<name>A0A2H0URN2_9BACT</name>
<dbReference type="GO" id="GO:0000271">
    <property type="term" value="P:polysaccharide biosynthetic process"/>
    <property type="evidence" value="ECO:0007669"/>
    <property type="project" value="TreeGrafter"/>
</dbReference>
<evidence type="ECO:0000256" key="1">
    <source>
        <dbReference type="PIRSR" id="PIRSR000390-1"/>
    </source>
</evidence>
<dbReference type="Gene3D" id="3.40.640.10">
    <property type="entry name" value="Type I PLP-dependent aspartate aminotransferase-like (Major domain)"/>
    <property type="match status" value="1"/>
</dbReference>
<dbReference type="PIRSF" id="PIRSF000390">
    <property type="entry name" value="PLP_StrS"/>
    <property type="match status" value="1"/>
</dbReference>
<dbReference type="Gene3D" id="3.90.1150.10">
    <property type="entry name" value="Aspartate Aminotransferase, domain 1"/>
    <property type="match status" value="1"/>
</dbReference>
<dbReference type="InterPro" id="IPR015422">
    <property type="entry name" value="PyrdxlP-dep_Trfase_small"/>
</dbReference>
<feature type="modified residue" description="N6-(pyridoxal phosphate)lysine" evidence="2">
    <location>
        <position position="188"/>
    </location>
</feature>
<dbReference type="Proteomes" id="UP000231157">
    <property type="component" value="Unassembled WGS sequence"/>
</dbReference>
<dbReference type="GO" id="GO:0030170">
    <property type="term" value="F:pyridoxal phosphate binding"/>
    <property type="evidence" value="ECO:0007669"/>
    <property type="project" value="TreeGrafter"/>
</dbReference>
<keyword evidence="2 3" id="KW-0663">Pyridoxal phosphate</keyword>
<gene>
    <name evidence="4" type="ORF">COU07_03190</name>
</gene>
<dbReference type="EMBL" id="PFAZ01000008">
    <property type="protein sequence ID" value="PIR89069.1"/>
    <property type="molecule type" value="Genomic_DNA"/>
</dbReference>
<dbReference type="GO" id="GO:0008483">
    <property type="term" value="F:transaminase activity"/>
    <property type="evidence" value="ECO:0007669"/>
    <property type="project" value="TreeGrafter"/>
</dbReference>
<organism evidence="4 5">
    <name type="scientific">Candidatus Harrisonbacteria bacterium CG10_big_fil_rev_8_21_14_0_10_40_38</name>
    <dbReference type="NCBI Taxonomy" id="1974583"/>
    <lineage>
        <taxon>Bacteria</taxon>
        <taxon>Candidatus Harrisoniibacteriota</taxon>
    </lineage>
</organism>
<dbReference type="CDD" id="cd00616">
    <property type="entry name" value="AHBA_syn"/>
    <property type="match status" value="1"/>
</dbReference>
<dbReference type="SUPFAM" id="SSF53383">
    <property type="entry name" value="PLP-dependent transferases"/>
    <property type="match status" value="1"/>
</dbReference>
<dbReference type="PANTHER" id="PTHR30244:SF34">
    <property type="entry name" value="DTDP-4-AMINO-4,6-DIDEOXYGALACTOSE TRANSAMINASE"/>
    <property type="match status" value="1"/>
</dbReference>
<protein>
    <submittedName>
        <fullName evidence="4">UDP-4-amino-4, 6-dideoxy-N-acetyl-beta-L-altrosamine transaminase</fullName>
    </submittedName>
</protein>
<sequence>MEEQKKDFILFGKPLIGEDEINEVVNVLKSGWIGMGPKCIEFENEFAKYVGAKHAISVSSCTAALHLSLLAAGIKSSDEVITTALTFAATVNAIIMTGAKPVLVDIDGKTLNIDPEKIKKAITPKTKAIIPVHFGGLPCDMEKIYEIAKEHNLTVIEDAAHAIGSTWRGKKIGGLKKSMACFSFYPNKNITSIEGGMVTTDSDEIAEKVKTMRVHGMSNEAWKRYAKGASLNHSWCVMPGFKYNMTDVQAALGLGQLKKIEKFLEQREKYTKLYDSEFRGLPIRRPLSDDDHRHGLHLYLLVLDQGKTLKSRDEIVQEMRNAGIGATVHYHAIHNHPYFAEALGYKKGSFPIAEKIGETIFTLPISPSMSDDEAQYVAKTVQTIIKFSTKRVPVTV</sequence>
<evidence type="ECO:0000256" key="3">
    <source>
        <dbReference type="RuleBase" id="RU004508"/>
    </source>
</evidence>
<evidence type="ECO:0000313" key="4">
    <source>
        <dbReference type="EMBL" id="PIR89069.1"/>
    </source>
</evidence>
<evidence type="ECO:0000313" key="5">
    <source>
        <dbReference type="Proteomes" id="UP000231157"/>
    </source>
</evidence>
<dbReference type="InterPro" id="IPR015421">
    <property type="entry name" value="PyrdxlP-dep_Trfase_major"/>
</dbReference>
<comment type="similarity">
    <text evidence="3">Belongs to the DegT/DnrJ/EryC1 family.</text>
</comment>
<dbReference type="PANTHER" id="PTHR30244">
    <property type="entry name" value="TRANSAMINASE"/>
    <property type="match status" value="1"/>
</dbReference>
<evidence type="ECO:0000256" key="2">
    <source>
        <dbReference type="PIRSR" id="PIRSR000390-2"/>
    </source>
</evidence>
<reference evidence="5" key="1">
    <citation type="submission" date="2017-09" db="EMBL/GenBank/DDBJ databases">
        <title>Depth-based differentiation of microbial function through sediment-hosted aquifers and enrichment of novel symbionts in the deep terrestrial subsurface.</title>
        <authorList>
            <person name="Probst A.J."/>
            <person name="Ladd B."/>
            <person name="Jarett J.K."/>
            <person name="Geller-Mcgrath D.E."/>
            <person name="Sieber C.M.K."/>
            <person name="Emerson J.B."/>
            <person name="Anantharaman K."/>
            <person name="Thomas B.C."/>
            <person name="Malmstrom R."/>
            <person name="Stieglmeier M."/>
            <person name="Klingl A."/>
            <person name="Woyke T."/>
            <person name="Ryan C.M."/>
            <person name="Banfield J.F."/>
        </authorList>
    </citation>
    <scope>NUCLEOTIDE SEQUENCE [LARGE SCALE GENOMIC DNA]</scope>
</reference>
<feature type="active site" description="Proton acceptor" evidence="1">
    <location>
        <position position="188"/>
    </location>
</feature>
<dbReference type="InterPro" id="IPR015424">
    <property type="entry name" value="PyrdxlP-dep_Trfase"/>
</dbReference>
<dbReference type="InterPro" id="IPR000653">
    <property type="entry name" value="DegT/StrS_aminotransferase"/>
</dbReference>
<accession>A0A2H0URN2</accession>
<dbReference type="AlphaFoldDB" id="A0A2H0URN2"/>
<comment type="caution">
    <text evidence="4">The sequence shown here is derived from an EMBL/GenBank/DDBJ whole genome shotgun (WGS) entry which is preliminary data.</text>
</comment>
<dbReference type="Pfam" id="PF01041">
    <property type="entry name" value="DegT_DnrJ_EryC1"/>
    <property type="match status" value="1"/>
</dbReference>
<proteinExistence type="inferred from homology"/>